<dbReference type="Proteomes" id="UP001169063">
    <property type="component" value="Unassembled WGS sequence"/>
</dbReference>
<dbReference type="EMBL" id="JAUKTR010000001">
    <property type="protein sequence ID" value="MDO1558074.1"/>
    <property type="molecule type" value="Genomic_DNA"/>
</dbReference>
<comment type="caution">
    <text evidence="2">The sequence shown here is derived from an EMBL/GenBank/DDBJ whole genome shotgun (WGS) entry which is preliminary data.</text>
</comment>
<evidence type="ECO:0008006" key="4">
    <source>
        <dbReference type="Google" id="ProtNLM"/>
    </source>
</evidence>
<feature type="region of interest" description="Disordered" evidence="1">
    <location>
        <begin position="1"/>
        <end position="66"/>
    </location>
</feature>
<keyword evidence="3" id="KW-1185">Reference proteome</keyword>
<gene>
    <name evidence="2" type="ORF">Q0812_01355</name>
</gene>
<dbReference type="RefSeq" id="WP_302108496.1">
    <property type="nucleotide sequence ID" value="NZ_JAUKTR010000001.1"/>
</dbReference>
<feature type="compositionally biased region" description="Low complexity" evidence="1">
    <location>
        <begin position="1"/>
        <end position="14"/>
    </location>
</feature>
<organism evidence="2 3">
    <name type="scientific">Peiella sedimenti</name>
    <dbReference type="NCBI Taxonomy" id="3061083"/>
    <lineage>
        <taxon>Bacteria</taxon>
        <taxon>Pseudomonadati</taxon>
        <taxon>Pseudomonadota</taxon>
        <taxon>Alphaproteobacteria</taxon>
        <taxon>Caulobacterales</taxon>
        <taxon>Caulobacteraceae</taxon>
        <taxon>Peiella</taxon>
    </lineage>
</organism>
<reference evidence="2" key="1">
    <citation type="submission" date="2023-07" db="EMBL/GenBank/DDBJ databases">
        <title>Brevundimonas soil sp. nov., isolated from the soil of chemical plant.</title>
        <authorList>
            <person name="Wu N."/>
        </authorList>
    </citation>
    <scope>NUCLEOTIDE SEQUENCE</scope>
    <source>
        <strain evidence="2">XZ-24</strain>
    </source>
</reference>
<evidence type="ECO:0000256" key="1">
    <source>
        <dbReference type="SAM" id="MobiDB-lite"/>
    </source>
</evidence>
<protein>
    <recommendedName>
        <fullName evidence="4">DUF3618 domain-containing protein</fullName>
    </recommendedName>
</protein>
<proteinExistence type="predicted"/>
<name>A0ABT8SHM7_9CAUL</name>
<sequence>MPRTETPTTSTTQTGLPDMPNENVVGLNDASSEDRTAHLRERARRMATDVRERSLRGAERAKETVKAHPRISTGVALVAGLALGALLVSRSPRARAKLASAGMMAATQGRRLGHNLSHGRLHRTPWEKARDYLDHELTGFRAEASRVLADLRERRAA</sequence>
<feature type="compositionally biased region" description="Basic and acidic residues" evidence="1">
    <location>
        <begin position="32"/>
        <end position="66"/>
    </location>
</feature>
<evidence type="ECO:0000313" key="2">
    <source>
        <dbReference type="EMBL" id="MDO1558074.1"/>
    </source>
</evidence>
<evidence type="ECO:0000313" key="3">
    <source>
        <dbReference type="Proteomes" id="UP001169063"/>
    </source>
</evidence>
<accession>A0ABT8SHM7</accession>